<dbReference type="Gene3D" id="1.10.443.10">
    <property type="entry name" value="Intergrase catalytic core"/>
    <property type="match status" value="1"/>
</dbReference>
<name>A0A7Z3BPA6_9PSED</name>
<dbReference type="KEGG" id="pmui:G4G71_22430"/>
<dbReference type="Proteomes" id="UP000502549">
    <property type="component" value="Chromosome"/>
</dbReference>
<dbReference type="InterPro" id="IPR011010">
    <property type="entry name" value="DNA_brk_join_enz"/>
</dbReference>
<dbReference type="Pfam" id="PF24624">
    <property type="entry name" value="Int_N"/>
    <property type="match status" value="1"/>
</dbReference>
<dbReference type="InterPro" id="IPR044068">
    <property type="entry name" value="CB"/>
</dbReference>
<comment type="similarity">
    <text evidence="1">Belongs to the 'phage' integrase family.</text>
</comment>
<dbReference type="GO" id="GO:0006310">
    <property type="term" value="P:DNA recombination"/>
    <property type="evidence" value="ECO:0007669"/>
    <property type="project" value="UniProtKB-KW"/>
</dbReference>
<sequence>MPYRRKGSPYWWVSYKASDGTYVRRSSGTDDHNAAKAIEQAERAKAWKEKELGVDPDRSFEEVMVEYLRHAGQHQRSYTTTQHRVKALRVHFAGVVMNDLAGKDIREYASRRTDEGKSTATVNRELAALSAAINWCNVELEWHLPNPVKGRTLKEAEGRVRWLTRAEAESLCRAARQQKFGQMLEDFIRLAVNTGCRKEEMLGLEWRRVDMANRLIYLEGHHTKAGKRRSIPINQGAMDALTRRMAYRASHCPDSEWVFCRGDGDRVICLRTGFEKACTTAKINNFTIHDLRHTCAAWLVSAGVSLTEVRDLLGHSTVQMTERYAHLAPARVRDAVGLLDLPVSQSRYSENPVRLNEGGLKLVST</sequence>
<dbReference type="PROSITE" id="PS51900">
    <property type="entry name" value="CB"/>
    <property type="match status" value="1"/>
</dbReference>
<dbReference type="InterPro" id="IPR002104">
    <property type="entry name" value="Integrase_catalytic"/>
</dbReference>
<organism evidence="8 9">
    <name type="scientific">Pseudomonas multiresinivorans</name>
    <dbReference type="NCBI Taxonomy" id="95301"/>
    <lineage>
        <taxon>Bacteria</taxon>
        <taxon>Pseudomonadati</taxon>
        <taxon>Pseudomonadota</taxon>
        <taxon>Gammaproteobacteria</taxon>
        <taxon>Pseudomonadales</taxon>
        <taxon>Pseudomonadaceae</taxon>
        <taxon>Pseudomonas</taxon>
    </lineage>
</organism>
<proteinExistence type="inferred from homology"/>
<feature type="domain" description="Tyr recombinase" evidence="6">
    <location>
        <begin position="158"/>
        <end position="337"/>
    </location>
</feature>
<dbReference type="InterPro" id="IPR057084">
    <property type="entry name" value="Int_N"/>
</dbReference>
<dbReference type="CDD" id="cd00796">
    <property type="entry name" value="INT_Rci_Hp1_C"/>
    <property type="match status" value="1"/>
</dbReference>
<evidence type="ECO:0000313" key="8">
    <source>
        <dbReference type="EMBL" id="QJP10506.1"/>
    </source>
</evidence>
<keyword evidence="3 5" id="KW-0238">DNA-binding</keyword>
<dbReference type="Pfam" id="PF00589">
    <property type="entry name" value="Phage_integrase"/>
    <property type="match status" value="1"/>
</dbReference>
<dbReference type="RefSeq" id="WP_169940297.1">
    <property type="nucleotide sequence ID" value="NZ_CP048833.1"/>
</dbReference>
<keyword evidence="4" id="KW-0233">DNA recombination</keyword>
<evidence type="ECO:0000259" key="6">
    <source>
        <dbReference type="PROSITE" id="PS51898"/>
    </source>
</evidence>
<evidence type="ECO:0000256" key="4">
    <source>
        <dbReference type="ARBA" id="ARBA00023172"/>
    </source>
</evidence>
<gene>
    <name evidence="8" type="ORF">G4G71_22430</name>
</gene>
<keyword evidence="2" id="KW-0229">DNA integration</keyword>
<feature type="domain" description="Core-binding (CB)" evidence="7">
    <location>
        <begin position="58"/>
        <end position="137"/>
    </location>
</feature>
<protein>
    <submittedName>
        <fullName evidence="8">Site-specific integrase</fullName>
    </submittedName>
</protein>
<dbReference type="GO" id="GO:0015074">
    <property type="term" value="P:DNA integration"/>
    <property type="evidence" value="ECO:0007669"/>
    <property type="project" value="UniProtKB-KW"/>
</dbReference>
<dbReference type="GO" id="GO:0003677">
    <property type="term" value="F:DNA binding"/>
    <property type="evidence" value="ECO:0007669"/>
    <property type="project" value="UniProtKB-UniRule"/>
</dbReference>
<dbReference type="InterPro" id="IPR010998">
    <property type="entry name" value="Integrase_recombinase_N"/>
</dbReference>
<dbReference type="SUPFAM" id="SSF56349">
    <property type="entry name" value="DNA breaking-rejoining enzymes"/>
    <property type="match status" value="1"/>
</dbReference>
<evidence type="ECO:0000313" key="9">
    <source>
        <dbReference type="Proteomes" id="UP000502549"/>
    </source>
</evidence>
<dbReference type="PANTHER" id="PTHR30349">
    <property type="entry name" value="PHAGE INTEGRASE-RELATED"/>
    <property type="match status" value="1"/>
</dbReference>
<evidence type="ECO:0000256" key="1">
    <source>
        <dbReference type="ARBA" id="ARBA00008857"/>
    </source>
</evidence>
<dbReference type="AlphaFoldDB" id="A0A7Z3BPA6"/>
<accession>A0A7Z3BPA6</accession>
<dbReference type="InterPro" id="IPR050090">
    <property type="entry name" value="Tyrosine_recombinase_XerCD"/>
</dbReference>
<keyword evidence="9" id="KW-1185">Reference proteome</keyword>
<dbReference type="PROSITE" id="PS51898">
    <property type="entry name" value="TYR_RECOMBINASE"/>
    <property type="match status" value="1"/>
</dbReference>
<dbReference type="InterPro" id="IPR013762">
    <property type="entry name" value="Integrase-like_cat_sf"/>
</dbReference>
<evidence type="ECO:0000256" key="2">
    <source>
        <dbReference type="ARBA" id="ARBA00022908"/>
    </source>
</evidence>
<evidence type="ECO:0000256" key="3">
    <source>
        <dbReference type="ARBA" id="ARBA00023125"/>
    </source>
</evidence>
<evidence type="ECO:0000256" key="5">
    <source>
        <dbReference type="PROSITE-ProRule" id="PRU01248"/>
    </source>
</evidence>
<reference evidence="8 9" key="1">
    <citation type="submission" date="2020-02" db="EMBL/GenBank/DDBJ databases">
        <title>Complete genome sequence of Pseudomonas multiresinivorans ORNL1.</title>
        <authorList>
            <person name="Podar M."/>
        </authorList>
    </citation>
    <scope>NUCLEOTIDE SEQUENCE [LARGE SCALE GENOMIC DNA]</scope>
    <source>
        <strain evidence="9">populi</strain>
    </source>
</reference>
<evidence type="ECO:0000259" key="7">
    <source>
        <dbReference type="PROSITE" id="PS51900"/>
    </source>
</evidence>
<dbReference type="PANTHER" id="PTHR30349:SF64">
    <property type="entry name" value="PROPHAGE INTEGRASE INTD-RELATED"/>
    <property type="match status" value="1"/>
</dbReference>
<dbReference type="Gene3D" id="1.10.150.130">
    <property type="match status" value="1"/>
</dbReference>
<dbReference type="EMBL" id="CP048833">
    <property type="protein sequence ID" value="QJP10506.1"/>
    <property type="molecule type" value="Genomic_DNA"/>
</dbReference>